<dbReference type="EMBL" id="VOAJ01009564">
    <property type="protein sequence ID" value="KAF0871768.1"/>
    <property type="molecule type" value="Genomic_DNA"/>
</dbReference>
<evidence type="ECO:0000256" key="5">
    <source>
        <dbReference type="ARBA" id="ARBA00023040"/>
    </source>
</evidence>
<keyword evidence="13" id="KW-1185">Reference proteome</keyword>
<evidence type="ECO:0000259" key="11">
    <source>
        <dbReference type="PROSITE" id="PS50262"/>
    </source>
</evidence>
<dbReference type="GO" id="GO:0004984">
    <property type="term" value="F:olfactory receptor activity"/>
    <property type="evidence" value="ECO:0007669"/>
    <property type="project" value="InterPro"/>
</dbReference>
<dbReference type="GO" id="GO:0004930">
    <property type="term" value="F:G protein-coupled receptor activity"/>
    <property type="evidence" value="ECO:0007669"/>
    <property type="project" value="UniProtKB-KW"/>
</dbReference>
<dbReference type="PRINTS" id="PR00237">
    <property type="entry name" value="GPCRRHODOPSN"/>
</dbReference>
<evidence type="ECO:0000313" key="13">
    <source>
        <dbReference type="Proteomes" id="UP000475037"/>
    </source>
</evidence>
<name>A0A6G1A7H9_CROCR</name>
<feature type="non-terminal residue" evidence="12">
    <location>
        <position position="336"/>
    </location>
</feature>
<reference evidence="12 13" key="1">
    <citation type="submission" date="2019-11" db="EMBL/GenBank/DDBJ databases">
        <authorList>
            <person name="Yang C."/>
            <person name="Li F."/>
        </authorList>
    </citation>
    <scope>NUCLEOTIDE SEQUENCE [LARGE SCALE GENOMIC DNA]</scope>
    <source>
        <strain evidence="12">KB4526</strain>
        <tissue evidence="12">Muscle</tissue>
    </source>
</reference>
<dbReference type="FunFam" id="1.20.1070.10:FF:000003">
    <property type="entry name" value="Olfactory receptor"/>
    <property type="match status" value="1"/>
</dbReference>
<dbReference type="SUPFAM" id="SSF81321">
    <property type="entry name" value="Family A G protein-coupled receptor-like"/>
    <property type="match status" value="1"/>
</dbReference>
<feature type="domain" description="G-protein coupled receptors family 1 profile" evidence="11">
    <location>
        <begin position="70"/>
        <end position="319"/>
    </location>
</feature>
<dbReference type="PRINTS" id="PR00245">
    <property type="entry name" value="OLFACTORYR"/>
</dbReference>
<keyword evidence="7 9" id="KW-0675">Receptor</keyword>
<evidence type="ECO:0000256" key="6">
    <source>
        <dbReference type="ARBA" id="ARBA00023136"/>
    </source>
</evidence>
<evidence type="ECO:0000256" key="4">
    <source>
        <dbReference type="ARBA" id="ARBA00022989"/>
    </source>
</evidence>
<keyword evidence="5 9" id="KW-0297">G-protein coupled receptor</keyword>
<dbReference type="PROSITE" id="PS50262">
    <property type="entry name" value="G_PROTEIN_RECEP_F1_2"/>
    <property type="match status" value="1"/>
</dbReference>
<organism evidence="12 13">
    <name type="scientific">Crocuta crocuta</name>
    <name type="common">Spotted hyena</name>
    <dbReference type="NCBI Taxonomy" id="9678"/>
    <lineage>
        <taxon>Eukaryota</taxon>
        <taxon>Metazoa</taxon>
        <taxon>Chordata</taxon>
        <taxon>Craniata</taxon>
        <taxon>Vertebrata</taxon>
        <taxon>Euteleostomi</taxon>
        <taxon>Mammalia</taxon>
        <taxon>Eutheria</taxon>
        <taxon>Laurasiatheria</taxon>
        <taxon>Carnivora</taxon>
        <taxon>Feliformia</taxon>
        <taxon>Hyaenidae</taxon>
        <taxon>Crocuta</taxon>
    </lineage>
</organism>
<dbReference type="InterPro" id="IPR000725">
    <property type="entry name" value="Olfact_rcpt"/>
</dbReference>
<dbReference type="Proteomes" id="UP000475037">
    <property type="component" value="Unassembled WGS sequence"/>
</dbReference>
<comment type="similarity">
    <text evidence="9">Belongs to the G-protein coupled receptor 1 family.</text>
</comment>
<keyword evidence="3 9" id="KW-0812">Transmembrane</keyword>
<feature type="transmembrane region" description="Helical" evidence="10">
    <location>
        <begin position="89"/>
        <end position="115"/>
    </location>
</feature>
<evidence type="ECO:0000256" key="2">
    <source>
        <dbReference type="ARBA" id="ARBA00004141"/>
    </source>
</evidence>
<feature type="transmembrane region" description="Helical" evidence="10">
    <location>
        <begin position="127"/>
        <end position="149"/>
    </location>
</feature>
<feature type="transmembrane region" description="Helical" evidence="10">
    <location>
        <begin position="169"/>
        <end position="187"/>
    </location>
</feature>
<feature type="transmembrane region" description="Helical" evidence="10">
    <location>
        <begin position="226"/>
        <end position="254"/>
    </location>
</feature>
<dbReference type="PROSITE" id="PS00237">
    <property type="entry name" value="G_PROTEIN_RECEP_F1_1"/>
    <property type="match status" value="1"/>
</dbReference>
<keyword evidence="8 9" id="KW-0807">Transducer</keyword>
<dbReference type="GO" id="GO:0005886">
    <property type="term" value="C:plasma membrane"/>
    <property type="evidence" value="ECO:0007669"/>
    <property type="project" value="UniProtKB-SubCell"/>
</dbReference>
<evidence type="ECO:0000256" key="9">
    <source>
        <dbReference type="RuleBase" id="RU000688"/>
    </source>
</evidence>
<keyword evidence="10" id="KW-0552">Olfaction</keyword>
<keyword evidence="6 10" id="KW-0472">Membrane</keyword>
<evidence type="ECO:0000256" key="8">
    <source>
        <dbReference type="ARBA" id="ARBA00023224"/>
    </source>
</evidence>
<dbReference type="Gene3D" id="1.20.1070.10">
    <property type="entry name" value="Rhodopsin 7-helix transmembrane proteins"/>
    <property type="match status" value="1"/>
</dbReference>
<protein>
    <recommendedName>
        <fullName evidence="10">Olfactory receptor</fullName>
    </recommendedName>
</protein>
<evidence type="ECO:0000313" key="12">
    <source>
        <dbReference type="EMBL" id="KAF0871768.1"/>
    </source>
</evidence>
<evidence type="ECO:0000256" key="10">
    <source>
        <dbReference type="RuleBase" id="RU363047"/>
    </source>
</evidence>
<dbReference type="CDD" id="cd15230">
    <property type="entry name" value="7tmA_OR5-like"/>
    <property type="match status" value="1"/>
</dbReference>
<keyword evidence="4 10" id="KW-1133">Transmembrane helix</keyword>
<dbReference type="AlphaFoldDB" id="A0A6G1A7H9"/>
<gene>
    <name evidence="12" type="primary">Or9q2_1</name>
    <name evidence="12" type="ORF">FOF47_R21215</name>
</gene>
<comment type="caution">
    <text evidence="12">The sequence shown here is derived from an EMBL/GenBank/DDBJ whole genome shotgun (WGS) entry which is preliminary data.</text>
</comment>
<proteinExistence type="inferred from homology"/>
<evidence type="ECO:0000256" key="7">
    <source>
        <dbReference type="ARBA" id="ARBA00023170"/>
    </source>
</evidence>
<feature type="transmembrane region" description="Helical" evidence="10">
    <location>
        <begin position="301"/>
        <end position="321"/>
    </location>
</feature>
<dbReference type="InterPro" id="IPR017452">
    <property type="entry name" value="GPCR_Rhodpsn_7TM"/>
</dbReference>
<keyword evidence="10" id="KW-0716">Sensory transduction</keyword>
<evidence type="ECO:0000256" key="3">
    <source>
        <dbReference type="ARBA" id="ARBA00022692"/>
    </source>
</evidence>
<dbReference type="Pfam" id="PF13853">
    <property type="entry name" value="7tm_4"/>
    <property type="match status" value="1"/>
</dbReference>
<evidence type="ECO:0000256" key="1">
    <source>
        <dbReference type="ARBA" id="ARBA00003929"/>
    </source>
</evidence>
<dbReference type="PANTHER" id="PTHR48018">
    <property type="entry name" value="OLFACTORY RECEPTOR"/>
    <property type="match status" value="1"/>
</dbReference>
<sequence>SFLAENDLHSSSESSHLALVLPHRQTAGWMAGKNDTVVTEFFLTAFLEHPEWGLPLFLVFLSFYLLTLLGNAGMVILIRVDGRLHTPMYFFLGHLSFVDICYSSITVPQMLAVLLEHGTALSYTRCAAQFFLFTFFASIDCYLLAIMAYDRYVAVCRPLLYVTIMTEKARWGLLATAYVAGFSSAFVRTVTAFTLSFCGSNEIDFIFCDLPPLLKLTCGDSYTQEVVIIVFAIFVMPLCVLVILVSYLFIIIAIMRIRSAGGRAKTFSTCASHLTAVSLFFGTLIFMYLRGNSGQSSEEDRVVSVLYTVVTPMLNPFIYSLRNKEVKEAVIKALSR</sequence>
<accession>A0A6G1A7H9</accession>
<feature type="non-terminal residue" evidence="12">
    <location>
        <position position="1"/>
    </location>
</feature>
<dbReference type="InterPro" id="IPR000276">
    <property type="entry name" value="GPCR_Rhodpsn"/>
</dbReference>
<comment type="subcellular location">
    <subcellularLocation>
        <location evidence="10">Cell membrane</location>
        <topology evidence="10">Multi-pass membrane protein</topology>
    </subcellularLocation>
    <subcellularLocation>
        <location evidence="2">Membrane</location>
        <topology evidence="2">Multi-pass membrane protein</topology>
    </subcellularLocation>
</comment>
<keyword evidence="10" id="KW-1003">Cell membrane</keyword>
<feature type="transmembrane region" description="Helical" evidence="10">
    <location>
        <begin position="266"/>
        <end position="289"/>
    </location>
</feature>
<comment type="function">
    <text evidence="1">Putative odorant or sperm cell receptor.</text>
</comment>
<feature type="transmembrane region" description="Helical" evidence="10">
    <location>
        <begin position="52"/>
        <end position="77"/>
    </location>
</feature>